<name>A0ABR8ADF1_9CYAN</name>
<comment type="caution">
    <text evidence="1">The sequence shown here is derived from an EMBL/GenBank/DDBJ whole genome shotgun (WGS) entry which is preliminary data.</text>
</comment>
<protein>
    <submittedName>
        <fullName evidence="1">Uncharacterized protein</fullName>
    </submittedName>
</protein>
<proteinExistence type="predicted"/>
<sequence length="107" mass="12400">MPNAPCPIPIFQLDFCINLEFFPEPVKINLYTLIYRTIYTETGAYNYEAPIYYFYLKTALKLIWAVFVYLRSSVSNSDFVNSIVSFIIALQISCYAVEKSICLCHLN</sequence>
<evidence type="ECO:0000313" key="1">
    <source>
        <dbReference type="EMBL" id="MBD2197378.1"/>
    </source>
</evidence>
<organism evidence="1 2">
    <name type="scientific">Calothrix parietina FACHB-288</name>
    <dbReference type="NCBI Taxonomy" id="2692896"/>
    <lineage>
        <taxon>Bacteria</taxon>
        <taxon>Bacillati</taxon>
        <taxon>Cyanobacteriota</taxon>
        <taxon>Cyanophyceae</taxon>
        <taxon>Nostocales</taxon>
        <taxon>Calotrichaceae</taxon>
        <taxon>Calothrix</taxon>
    </lineage>
</organism>
<dbReference type="RefSeq" id="WP_190548783.1">
    <property type="nucleotide sequence ID" value="NZ_CAWPNO010000059.1"/>
</dbReference>
<keyword evidence="2" id="KW-1185">Reference proteome</keyword>
<evidence type="ECO:0000313" key="2">
    <source>
        <dbReference type="Proteomes" id="UP000658514"/>
    </source>
</evidence>
<reference evidence="1 2" key="1">
    <citation type="journal article" date="2020" name="ISME J.">
        <title>Comparative genomics reveals insights into cyanobacterial evolution and habitat adaptation.</title>
        <authorList>
            <person name="Chen M.Y."/>
            <person name="Teng W.K."/>
            <person name="Zhao L."/>
            <person name="Hu C.X."/>
            <person name="Zhou Y.K."/>
            <person name="Han B.P."/>
            <person name="Song L.R."/>
            <person name="Shu W.S."/>
        </authorList>
    </citation>
    <scope>NUCLEOTIDE SEQUENCE [LARGE SCALE GENOMIC DNA]</scope>
    <source>
        <strain evidence="1 2">FACHB-288</strain>
    </source>
</reference>
<dbReference type="Proteomes" id="UP000658514">
    <property type="component" value="Unassembled WGS sequence"/>
</dbReference>
<accession>A0ABR8ADF1</accession>
<gene>
    <name evidence="1" type="ORF">H6G24_18035</name>
</gene>
<dbReference type="EMBL" id="JACJQH010000027">
    <property type="protein sequence ID" value="MBD2197378.1"/>
    <property type="molecule type" value="Genomic_DNA"/>
</dbReference>